<dbReference type="InterPro" id="IPR000644">
    <property type="entry name" value="CBS_dom"/>
</dbReference>
<dbReference type="PANTHER" id="PTHR43080:SF2">
    <property type="entry name" value="CBS DOMAIN-CONTAINING PROTEIN"/>
    <property type="match status" value="1"/>
</dbReference>
<dbReference type="PANTHER" id="PTHR43080">
    <property type="entry name" value="CBS DOMAIN-CONTAINING PROTEIN CBSX3, MITOCHONDRIAL"/>
    <property type="match status" value="1"/>
</dbReference>
<dbReference type="CDD" id="cd04622">
    <property type="entry name" value="CBS_pair_HRP1_like"/>
    <property type="match status" value="1"/>
</dbReference>
<dbReference type="RefSeq" id="WP_047854045.1">
    <property type="nucleotide sequence ID" value="NZ_CP011509.1"/>
</dbReference>
<dbReference type="EMBL" id="QUMU01000006">
    <property type="protein sequence ID" value="REG30694.1"/>
    <property type="molecule type" value="Genomic_DNA"/>
</dbReference>
<evidence type="ECO:0000313" key="4">
    <source>
        <dbReference type="EMBL" id="REG30694.1"/>
    </source>
</evidence>
<evidence type="ECO:0000256" key="2">
    <source>
        <dbReference type="PROSITE-ProRule" id="PRU00703"/>
    </source>
</evidence>
<feature type="domain" description="CBS" evidence="3">
    <location>
        <begin position="74"/>
        <end position="132"/>
    </location>
</feature>
<dbReference type="SUPFAM" id="SSF54631">
    <property type="entry name" value="CBS-domain pair"/>
    <property type="match status" value="1"/>
</dbReference>
<keyword evidence="1 2" id="KW-0129">CBS domain</keyword>
<accession>A0ABX9JZZ4</accession>
<reference evidence="4 5" key="1">
    <citation type="submission" date="2018-08" db="EMBL/GenBank/DDBJ databases">
        <title>Genomic Encyclopedia of Archaeal and Bacterial Type Strains, Phase II (KMG-II): from individual species to whole genera.</title>
        <authorList>
            <person name="Goeker M."/>
        </authorList>
    </citation>
    <scope>NUCLEOTIDE SEQUENCE [LARGE SCALE GENOMIC DNA]</scope>
    <source>
        <strain evidence="4 5">DSM 2261</strain>
    </source>
</reference>
<organism evidence="4 5">
    <name type="scientific">Archangium gephyra</name>
    <dbReference type="NCBI Taxonomy" id="48"/>
    <lineage>
        <taxon>Bacteria</taxon>
        <taxon>Pseudomonadati</taxon>
        <taxon>Myxococcota</taxon>
        <taxon>Myxococcia</taxon>
        <taxon>Myxococcales</taxon>
        <taxon>Cystobacterineae</taxon>
        <taxon>Archangiaceae</taxon>
        <taxon>Archangium</taxon>
    </lineage>
</organism>
<proteinExistence type="predicted"/>
<feature type="domain" description="CBS" evidence="3">
    <location>
        <begin position="9"/>
        <end position="65"/>
    </location>
</feature>
<dbReference type="Proteomes" id="UP000256345">
    <property type="component" value="Unassembled WGS sequence"/>
</dbReference>
<sequence>MARIIREVMSSDVEVINPNDTLRDAAEKMRSLNVGPLPVCDGQRILGMITDRDIVVRAIALGRDPNTTQVADAMSSGIEYCFDDDDVDSVLRNMKVKQIRRMIVVDRNKKLVGIVALGDLSGEVSEQKVGETLEGISEPSSPI</sequence>
<gene>
    <name evidence="4" type="ORF">ATI61_106163</name>
</gene>
<name>A0ABX9JZZ4_9BACT</name>
<evidence type="ECO:0000259" key="3">
    <source>
        <dbReference type="PROSITE" id="PS51371"/>
    </source>
</evidence>
<dbReference type="Pfam" id="PF00571">
    <property type="entry name" value="CBS"/>
    <property type="match status" value="2"/>
</dbReference>
<dbReference type="PROSITE" id="PS51371">
    <property type="entry name" value="CBS"/>
    <property type="match status" value="2"/>
</dbReference>
<dbReference type="InterPro" id="IPR051257">
    <property type="entry name" value="Diverse_CBS-Domain"/>
</dbReference>
<protein>
    <submittedName>
        <fullName evidence="4">CBS domain-containing protein</fullName>
    </submittedName>
</protein>
<keyword evidence="5" id="KW-1185">Reference proteome</keyword>
<dbReference type="SMART" id="SM00116">
    <property type="entry name" value="CBS"/>
    <property type="match status" value="2"/>
</dbReference>
<dbReference type="InterPro" id="IPR046342">
    <property type="entry name" value="CBS_dom_sf"/>
</dbReference>
<dbReference type="Gene3D" id="3.10.580.10">
    <property type="entry name" value="CBS-domain"/>
    <property type="match status" value="1"/>
</dbReference>
<evidence type="ECO:0000256" key="1">
    <source>
        <dbReference type="ARBA" id="ARBA00023122"/>
    </source>
</evidence>
<evidence type="ECO:0000313" key="5">
    <source>
        <dbReference type="Proteomes" id="UP000256345"/>
    </source>
</evidence>
<comment type="caution">
    <text evidence="4">The sequence shown here is derived from an EMBL/GenBank/DDBJ whole genome shotgun (WGS) entry which is preliminary data.</text>
</comment>